<dbReference type="AlphaFoldDB" id="A0AAE3QMF6"/>
<dbReference type="Pfam" id="PF13648">
    <property type="entry name" value="Lipocalin_4"/>
    <property type="match status" value="1"/>
</dbReference>
<evidence type="ECO:0000259" key="2">
    <source>
        <dbReference type="Pfam" id="PF13648"/>
    </source>
</evidence>
<sequence>MKTLVTDLRLTVLVLTLLGSLAACKKHDPDPEKNGPGFVDKHWKVSSITSTPAIDVSGDGIPDPDWMPYAPQCFIDDITTFKSNGSFVVDDGQLCDGDSPTPTNVKWTYDESSKLITLTDGTNTISYEVVEASSSVFKIKLYEEEEGVALTLIKTYKPQ</sequence>
<evidence type="ECO:0000313" key="4">
    <source>
        <dbReference type="Proteomes" id="UP001241110"/>
    </source>
</evidence>
<dbReference type="EMBL" id="JASJOS010000002">
    <property type="protein sequence ID" value="MDJ1479755.1"/>
    <property type="molecule type" value="Genomic_DNA"/>
</dbReference>
<evidence type="ECO:0000256" key="1">
    <source>
        <dbReference type="SAM" id="SignalP"/>
    </source>
</evidence>
<feature type="chain" id="PRO_5042045654" evidence="1">
    <location>
        <begin position="26"/>
        <end position="159"/>
    </location>
</feature>
<dbReference type="Proteomes" id="UP001241110">
    <property type="component" value="Unassembled WGS sequence"/>
</dbReference>
<reference evidence="3" key="1">
    <citation type="submission" date="2023-05" db="EMBL/GenBank/DDBJ databases">
        <authorList>
            <person name="Zhang X."/>
        </authorList>
    </citation>
    <scope>NUCLEOTIDE SEQUENCE</scope>
    <source>
        <strain evidence="3">YF14B1</strain>
    </source>
</reference>
<dbReference type="InterPro" id="IPR024311">
    <property type="entry name" value="Lipocalin-like"/>
</dbReference>
<dbReference type="RefSeq" id="WP_313976197.1">
    <property type="nucleotide sequence ID" value="NZ_JASJOS010000002.1"/>
</dbReference>
<feature type="signal peptide" evidence="1">
    <location>
        <begin position="1"/>
        <end position="25"/>
    </location>
</feature>
<accession>A0AAE3QMF6</accession>
<name>A0AAE3QMF6_9BACT</name>
<comment type="caution">
    <text evidence="3">The sequence shown here is derived from an EMBL/GenBank/DDBJ whole genome shotgun (WGS) entry which is preliminary data.</text>
</comment>
<keyword evidence="1" id="KW-0732">Signal</keyword>
<gene>
    <name evidence="3" type="ORF">QNI16_04605</name>
</gene>
<proteinExistence type="predicted"/>
<organism evidence="3 4">
    <name type="scientific">Xanthocytophaga flava</name>
    <dbReference type="NCBI Taxonomy" id="3048013"/>
    <lineage>
        <taxon>Bacteria</taxon>
        <taxon>Pseudomonadati</taxon>
        <taxon>Bacteroidota</taxon>
        <taxon>Cytophagia</taxon>
        <taxon>Cytophagales</taxon>
        <taxon>Rhodocytophagaceae</taxon>
        <taxon>Xanthocytophaga</taxon>
    </lineage>
</organism>
<protein>
    <submittedName>
        <fullName evidence="3">Lipocalin family protein</fullName>
    </submittedName>
</protein>
<dbReference type="PROSITE" id="PS51257">
    <property type="entry name" value="PROKAR_LIPOPROTEIN"/>
    <property type="match status" value="1"/>
</dbReference>
<evidence type="ECO:0000313" key="3">
    <source>
        <dbReference type="EMBL" id="MDJ1479755.1"/>
    </source>
</evidence>
<feature type="domain" description="Lipocalin-like" evidence="2">
    <location>
        <begin position="43"/>
        <end position="138"/>
    </location>
</feature>